<reference evidence="2 3" key="1">
    <citation type="submission" date="2019-10" db="EMBL/GenBank/DDBJ databases">
        <title>Gracilibacillus salitolerans sp. nov., a moderate halophile isolated from a saline soil in northwest China.</title>
        <authorList>
            <person name="Gan L."/>
        </authorList>
    </citation>
    <scope>NUCLEOTIDE SEQUENCE [LARGE SCALE GENOMIC DNA]</scope>
    <source>
        <strain evidence="2 3">TP2-8</strain>
    </source>
</reference>
<dbReference type="AlphaFoldDB" id="A0A6N7R547"/>
<organism evidence="2 3">
    <name type="scientific">Gracilibacillus thailandensis</name>
    <dbReference type="NCBI Taxonomy" id="563735"/>
    <lineage>
        <taxon>Bacteria</taxon>
        <taxon>Bacillati</taxon>
        <taxon>Bacillota</taxon>
        <taxon>Bacilli</taxon>
        <taxon>Bacillales</taxon>
        <taxon>Bacillaceae</taxon>
        <taxon>Gracilibacillus</taxon>
    </lineage>
</organism>
<protein>
    <submittedName>
        <fullName evidence="2">Uncharacterized protein</fullName>
    </submittedName>
</protein>
<comment type="caution">
    <text evidence="2">The sequence shown here is derived from an EMBL/GenBank/DDBJ whole genome shotgun (WGS) entry which is preliminary data.</text>
</comment>
<evidence type="ECO:0000313" key="3">
    <source>
        <dbReference type="Proteomes" id="UP000435187"/>
    </source>
</evidence>
<feature type="transmembrane region" description="Helical" evidence="1">
    <location>
        <begin position="65"/>
        <end position="86"/>
    </location>
</feature>
<evidence type="ECO:0000313" key="2">
    <source>
        <dbReference type="EMBL" id="MRI68347.1"/>
    </source>
</evidence>
<proteinExistence type="predicted"/>
<keyword evidence="1" id="KW-0472">Membrane</keyword>
<name>A0A6N7R547_9BACI</name>
<dbReference type="EMBL" id="WJEE01000061">
    <property type="protein sequence ID" value="MRI68347.1"/>
    <property type="molecule type" value="Genomic_DNA"/>
</dbReference>
<evidence type="ECO:0000256" key="1">
    <source>
        <dbReference type="SAM" id="Phobius"/>
    </source>
</evidence>
<feature type="transmembrane region" description="Helical" evidence="1">
    <location>
        <begin position="32"/>
        <end position="53"/>
    </location>
</feature>
<accession>A0A6N7R547</accession>
<dbReference type="Proteomes" id="UP000435187">
    <property type="component" value="Unassembled WGS sequence"/>
</dbReference>
<sequence>MDYIFYTVAILILIYRLLDHHRFIKKLSVKQIIGIGLSYIMYIGLATAIIYYGGNWLVSFISVNVLKHIIFFVIVAITIYATIFLLEKTLTKISNGIIKEQSYKSS</sequence>
<keyword evidence="1" id="KW-0812">Transmembrane</keyword>
<gene>
    <name evidence="2" type="ORF">GH885_18735</name>
</gene>
<keyword evidence="3" id="KW-1185">Reference proteome</keyword>
<keyword evidence="1" id="KW-1133">Transmembrane helix</keyword>
<dbReference type="RefSeq" id="WP_153836837.1">
    <property type="nucleotide sequence ID" value="NZ_JBHUMW010000029.1"/>
</dbReference>